<dbReference type="InterPro" id="IPR027275">
    <property type="entry name" value="PRC-brl_dom"/>
</dbReference>
<comment type="caution">
    <text evidence="4">The sequence shown here is derived from an EMBL/GenBank/DDBJ whole genome shotgun (WGS) entry which is preliminary data.</text>
</comment>
<evidence type="ECO:0000313" key="4">
    <source>
        <dbReference type="EMBL" id="GFE49384.1"/>
    </source>
</evidence>
<dbReference type="OrthoDB" id="7876889at2"/>
<protein>
    <recommendedName>
        <fullName evidence="3">PRC-barrel domain-containing protein</fullName>
    </recommendedName>
</protein>
<feature type="signal peptide" evidence="2">
    <location>
        <begin position="1"/>
        <end position="20"/>
    </location>
</feature>
<sequence length="209" mass="21663">MTHLKATVAILALTAGTAFAGTSASTDAEIKADTSMETAADETKEFVNNAAQATENAAEATADAASDAATAVEETAEDAASATADAVKDAAEYSEDTLQADNSIDAEMSTMVVGDLIGKNVAEANGEVVGEIDYIIRDGDKLAAVIGIGGFLGLGEYTVAIPLNEFDMTAEEDTLKLANWTETELEAQPEFDETNVEGLPDDMPIDQIS</sequence>
<dbReference type="SUPFAM" id="SSF50346">
    <property type="entry name" value="PRC-barrel domain"/>
    <property type="match status" value="1"/>
</dbReference>
<dbReference type="AlphaFoldDB" id="A0A640VP21"/>
<feature type="domain" description="PRC-barrel" evidence="3">
    <location>
        <begin position="114"/>
        <end position="167"/>
    </location>
</feature>
<feature type="region of interest" description="Disordered" evidence="1">
    <location>
        <begin position="188"/>
        <end position="209"/>
    </location>
</feature>
<organism evidence="4 5">
    <name type="scientific">Roseobacter cerasinus</name>
    <dbReference type="NCBI Taxonomy" id="2602289"/>
    <lineage>
        <taxon>Bacteria</taxon>
        <taxon>Pseudomonadati</taxon>
        <taxon>Pseudomonadota</taxon>
        <taxon>Alphaproteobacteria</taxon>
        <taxon>Rhodobacterales</taxon>
        <taxon>Roseobacteraceae</taxon>
        <taxon>Roseobacter</taxon>
    </lineage>
</organism>
<dbReference type="RefSeq" id="WP_159975257.1">
    <property type="nucleotide sequence ID" value="NZ_BLIV01000002.1"/>
</dbReference>
<feature type="chain" id="PRO_5024812832" description="PRC-barrel domain-containing protein" evidence="2">
    <location>
        <begin position="21"/>
        <end position="209"/>
    </location>
</feature>
<proteinExistence type="predicted"/>
<reference evidence="4 5" key="1">
    <citation type="submission" date="2019-12" db="EMBL/GenBank/DDBJ databases">
        <title>Roseobacter cerasinus sp. nov., isolated from seawater around aquaculture.</title>
        <authorList>
            <person name="Muramatsu S."/>
            <person name="Takabe Y."/>
            <person name="Mori K."/>
            <person name="Takaichi S."/>
            <person name="Hanada S."/>
        </authorList>
    </citation>
    <scope>NUCLEOTIDE SEQUENCE [LARGE SCALE GENOMIC DNA]</scope>
    <source>
        <strain evidence="4 5">AI77</strain>
    </source>
</reference>
<dbReference type="InterPro" id="IPR011033">
    <property type="entry name" value="PRC_barrel-like_sf"/>
</dbReference>
<evidence type="ECO:0000259" key="3">
    <source>
        <dbReference type="Pfam" id="PF05239"/>
    </source>
</evidence>
<evidence type="ECO:0000313" key="5">
    <source>
        <dbReference type="Proteomes" id="UP000436522"/>
    </source>
</evidence>
<keyword evidence="5" id="KW-1185">Reference proteome</keyword>
<dbReference type="Gene3D" id="2.30.30.240">
    <property type="entry name" value="PRC-barrel domain"/>
    <property type="match status" value="1"/>
</dbReference>
<evidence type="ECO:0000256" key="2">
    <source>
        <dbReference type="SAM" id="SignalP"/>
    </source>
</evidence>
<accession>A0A640VP21</accession>
<gene>
    <name evidence="4" type="ORF">So717_11370</name>
</gene>
<dbReference type="EMBL" id="BLIV01000002">
    <property type="protein sequence ID" value="GFE49384.1"/>
    <property type="molecule type" value="Genomic_DNA"/>
</dbReference>
<dbReference type="Proteomes" id="UP000436522">
    <property type="component" value="Unassembled WGS sequence"/>
</dbReference>
<keyword evidence="2" id="KW-0732">Signal</keyword>
<name>A0A640VP21_9RHOB</name>
<dbReference type="Pfam" id="PF05239">
    <property type="entry name" value="PRC"/>
    <property type="match status" value="1"/>
</dbReference>
<evidence type="ECO:0000256" key="1">
    <source>
        <dbReference type="SAM" id="MobiDB-lite"/>
    </source>
</evidence>